<comment type="caution">
    <text evidence="2">The sequence shown here is derived from an EMBL/GenBank/DDBJ whole genome shotgun (WGS) entry which is preliminary data.</text>
</comment>
<feature type="non-terminal residue" evidence="2">
    <location>
        <position position="56"/>
    </location>
</feature>
<sequence>MGTFVVPVLNVGGKLGPDENGVLKYIDGQVQTFDAVDVDMICIPDLEGMTKSLGYP</sequence>
<reference evidence="2 3" key="1">
    <citation type="journal article" date="2023" name="Plants (Basel)">
        <title>Bridging the Gap: Combining Genomics and Transcriptomics Approaches to Understand Stylosanthes scabra, an Orphan Legume from the Brazilian Caatinga.</title>
        <authorList>
            <person name="Ferreira-Neto J.R.C."/>
            <person name="da Silva M.D."/>
            <person name="Binneck E."/>
            <person name="de Melo N.F."/>
            <person name="da Silva R.H."/>
            <person name="de Melo A.L.T.M."/>
            <person name="Pandolfi V."/>
            <person name="Bustamante F.O."/>
            <person name="Brasileiro-Vidal A.C."/>
            <person name="Benko-Iseppon A.M."/>
        </authorList>
    </citation>
    <scope>NUCLEOTIDE SEQUENCE [LARGE SCALE GENOMIC DNA]</scope>
    <source>
        <tissue evidence="2">Leaves</tissue>
    </source>
</reference>
<protein>
    <recommendedName>
        <fullName evidence="1">PB1-like domain-containing protein</fullName>
    </recommendedName>
</protein>
<dbReference type="EMBL" id="JASCZI010251411">
    <property type="protein sequence ID" value="MED6215462.1"/>
    <property type="molecule type" value="Genomic_DNA"/>
</dbReference>
<dbReference type="Pfam" id="PF26130">
    <property type="entry name" value="PB1-like"/>
    <property type="match status" value="1"/>
</dbReference>
<dbReference type="InterPro" id="IPR058594">
    <property type="entry name" value="PB1-like_dom_pln"/>
</dbReference>
<evidence type="ECO:0000313" key="2">
    <source>
        <dbReference type="EMBL" id="MED6215462.1"/>
    </source>
</evidence>
<accession>A0ABU6YYL8</accession>
<dbReference type="Proteomes" id="UP001341840">
    <property type="component" value="Unassembled WGS sequence"/>
</dbReference>
<evidence type="ECO:0000259" key="1">
    <source>
        <dbReference type="Pfam" id="PF26130"/>
    </source>
</evidence>
<gene>
    <name evidence="2" type="ORF">PIB30_113911</name>
</gene>
<proteinExistence type="predicted"/>
<keyword evidence="3" id="KW-1185">Reference proteome</keyword>
<feature type="domain" description="PB1-like" evidence="1">
    <location>
        <begin position="2"/>
        <end position="55"/>
    </location>
</feature>
<organism evidence="2 3">
    <name type="scientific">Stylosanthes scabra</name>
    <dbReference type="NCBI Taxonomy" id="79078"/>
    <lineage>
        <taxon>Eukaryota</taxon>
        <taxon>Viridiplantae</taxon>
        <taxon>Streptophyta</taxon>
        <taxon>Embryophyta</taxon>
        <taxon>Tracheophyta</taxon>
        <taxon>Spermatophyta</taxon>
        <taxon>Magnoliopsida</taxon>
        <taxon>eudicotyledons</taxon>
        <taxon>Gunneridae</taxon>
        <taxon>Pentapetalae</taxon>
        <taxon>rosids</taxon>
        <taxon>fabids</taxon>
        <taxon>Fabales</taxon>
        <taxon>Fabaceae</taxon>
        <taxon>Papilionoideae</taxon>
        <taxon>50 kb inversion clade</taxon>
        <taxon>dalbergioids sensu lato</taxon>
        <taxon>Dalbergieae</taxon>
        <taxon>Pterocarpus clade</taxon>
        <taxon>Stylosanthes</taxon>
    </lineage>
</organism>
<name>A0ABU6YYL8_9FABA</name>
<evidence type="ECO:0000313" key="3">
    <source>
        <dbReference type="Proteomes" id="UP001341840"/>
    </source>
</evidence>